<evidence type="ECO:0008006" key="3">
    <source>
        <dbReference type="Google" id="ProtNLM"/>
    </source>
</evidence>
<dbReference type="NCBIfam" id="NF045619">
    <property type="entry name" value="adhes_GNV_Cterm"/>
    <property type="match status" value="1"/>
</dbReference>
<keyword evidence="2" id="KW-1185">Reference proteome</keyword>
<evidence type="ECO:0000313" key="2">
    <source>
        <dbReference type="Proteomes" id="UP000018460"/>
    </source>
</evidence>
<dbReference type="PATRIC" id="fig|1120925.3.peg.2156"/>
<dbReference type="Proteomes" id="UP000018460">
    <property type="component" value="Unassembled WGS sequence"/>
</dbReference>
<dbReference type="EMBL" id="APQD01000013">
    <property type="protein sequence ID" value="ENV82642.1"/>
    <property type="molecule type" value="Genomic_DNA"/>
</dbReference>
<dbReference type="eggNOG" id="COG2931">
    <property type="taxonomic scope" value="Bacteria"/>
</dbReference>
<dbReference type="Pfam" id="PF17963">
    <property type="entry name" value="Big_9"/>
    <property type="match status" value="1"/>
</dbReference>
<name>N9CA06_9GAMM</name>
<organism evidence="1 2">
    <name type="scientific">Acinetobacter bouvetii DSM 14964 = CIP 107468</name>
    <dbReference type="NCBI Taxonomy" id="1120925"/>
    <lineage>
        <taxon>Bacteria</taxon>
        <taxon>Pseudomonadati</taxon>
        <taxon>Pseudomonadota</taxon>
        <taxon>Gammaproteobacteria</taxon>
        <taxon>Moraxellales</taxon>
        <taxon>Moraxellaceae</taxon>
        <taxon>Acinetobacter</taxon>
    </lineage>
</organism>
<evidence type="ECO:0000313" key="1">
    <source>
        <dbReference type="EMBL" id="ENV82642.1"/>
    </source>
</evidence>
<accession>N9CA06</accession>
<comment type="caution">
    <text evidence="1">The sequence shown here is derived from an EMBL/GenBank/DDBJ whole genome shotgun (WGS) entry which is preliminary data.</text>
</comment>
<dbReference type="NCBIfam" id="TIGR03661">
    <property type="entry name" value="T1SS_VCA0849"/>
    <property type="match status" value="1"/>
</dbReference>
<dbReference type="OrthoDB" id="8481600at2"/>
<dbReference type="AlphaFoldDB" id="N9CA06"/>
<protein>
    <recommendedName>
        <fullName evidence="3">Type I secretion C-terminal target domain-containing protein</fullName>
    </recommendedName>
</protein>
<dbReference type="InterPro" id="IPR010221">
    <property type="entry name" value="VCBS_dom"/>
</dbReference>
<dbReference type="InterPro" id="IPR055014">
    <property type="entry name" value="BapA_Bap-like_C"/>
</dbReference>
<dbReference type="InterPro" id="IPR019960">
    <property type="entry name" value="T1SS_VCA0849"/>
</dbReference>
<sequence>MGVLGDLISVDLSTSANPKVTVGSNETLNFTLTASGATGITGAGVGAILDAILAGGSINGSMDLVILKDNGAGKYEVYDRIENAYQLTNVLLSFSASGSTTVTLNEAGKYSFVLTQNGSETNNLLTQLLSLNVLGSLNLDANGTVVATINNTDPVTGNVFTNDVIHPVGLDVKVTTISHGSENKGVTAGVETKIEGDYGTLTIHADGSYSYQMTAGPTALGKVETFTYIVADGDTHSATANIYIRLDSDLVNLDWTGKTGAQEATKGANVLVADVDGTAATIGNQYNLAVKGTGDADGSILTTGQGTVVQTIPNDSGTFTVAAGQTAYIAFTTVVPVNSTQSFPLVGNQTSAYTTTVQLSQNGVLGNLATWSSTAAQSGTVHYYKVTNTGTSAATYTLNVSGSDGSLAYTWDATVGKQFGVNNINLDIKAPTYTATAVTGNVITGTAGAGEDTLYSSSFKLGAVAGTTDPAGYNVGTGTQVVGSYGTLTINGDGSYSYLANGKVSDLGKVDVFTYKVETLDGSSASSTLSITLGKDSVLIGDPAGGTAGNDTAVSQAGAETFILGTGQDTLIFNVLNAADAHGGNGHDTWSDFSKAQGDVIDISSLLTGATADNIANYVSVTTANGVSTISIDRDGSGPAYTSKVDLITINETTTLEELLKGNHLLF</sequence>
<gene>
    <name evidence="1" type="ORF">F941_02036</name>
</gene>
<proteinExistence type="predicted"/>
<dbReference type="eggNOG" id="COG3210">
    <property type="taxonomic scope" value="Bacteria"/>
</dbReference>
<dbReference type="NCBIfam" id="TIGR01965">
    <property type="entry name" value="VCBS_repeat"/>
    <property type="match status" value="2"/>
</dbReference>
<reference evidence="1 2" key="1">
    <citation type="submission" date="2013-02" db="EMBL/GenBank/DDBJ databases">
        <title>The Genome Sequence of Acinetobacter bouvetii CIP 107468.</title>
        <authorList>
            <consortium name="The Broad Institute Genome Sequencing Platform"/>
            <consortium name="The Broad Institute Genome Sequencing Center for Infectious Disease"/>
            <person name="Cerqueira G."/>
            <person name="Feldgarden M."/>
            <person name="Courvalin P."/>
            <person name="Perichon B."/>
            <person name="Grillot-Courvalin C."/>
            <person name="Clermont D."/>
            <person name="Rocha E."/>
            <person name="Yoon E.-J."/>
            <person name="Nemec A."/>
            <person name="Walker B."/>
            <person name="Young S.K."/>
            <person name="Zeng Q."/>
            <person name="Gargeya S."/>
            <person name="Fitzgerald M."/>
            <person name="Haas B."/>
            <person name="Abouelleil A."/>
            <person name="Alvarado L."/>
            <person name="Arachchi H.M."/>
            <person name="Berlin A.M."/>
            <person name="Chapman S.B."/>
            <person name="Dewar J."/>
            <person name="Goldberg J."/>
            <person name="Griggs A."/>
            <person name="Gujja S."/>
            <person name="Hansen M."/>
            <person name="Howarth C."/>
            <person name="Imamovic A."/>
            <person name="Larimer J."/>
            <person name="McCowan C."/>
            <person name="Murphy C."/>
            <person name="Neiman D."/>
            <person name="Pearson M."/>
            <person name="Priest M."/>
            <person name="Roberts A."/>
            <person name="Saif S."/>
            <person name="Shea T."/>
            <person name="Sisk P."/>
            <person name="Sykes S."/>
            <person name="Wortman J."/>
            <person name="Nusbaum C."/>
            <person name="Birren B."/>
        </authorList>
    </citation>
    <scope>NUCLEOTIDE SEQUENCE [LARGE SCALE GENOMIC DNA]</scope>
    <source>
        <strain evidence="1 2">CIP 107468</strain>
    </source>
</reference>